<reference evidence="1 2" key="2">
    <citation type="journal article" date="2014" name="Emerg. Microbes Infect.">
        <title>Potential impact on kidney infection: a whole-genome analysis of Leptospira santarosai serovar Shermani.</title>
        <authorList>
            <person name="Chou L.F."/>
            <person name="Chen T.W."/>
            <person name="Ko Y.C."/>
            <person name="Pan M.J."/>
            <person name="Tian Y.C."/>
            <person name="Chiu C.H."/>
            <person name="Tang P."/>
            <person name="Hung C.C."/>
            <person name="Yang C.W."/>
        </authorList>
    </citation>
    <scope>NUCLEOTIDE SEQUENCE</scope>
    <source>
        <strain evidence="1 2">LT 821</strain>
    </source>
</reference>
<organism evidence="1 2">
    <name type="scientific">Leptospira santarosai serovar Shermani str. LT 821</name>
    <dbReference type="NCBI Taxonomy" id="758847"/>
    <lineage>
        <taxon>Bacteria</taxon>
        <taxon>Pseudomonadati</taxon>
        <taxon>Spirochaetota</taxon>
        <taxon>Spirochaetia</taxon>
        <taxon>Leptospirales</taxon>
        <taxon>Leptospiraceae</taxon>
        <taxon>Leptospira</taxon>
    </lineage>
</organism>
<dbReference type="KEGG" id="lst:LSS_17565"/>
<name>K8XX27_9LEPT</name>
<dbReference type="AlphaFoldDB" id="K8XX27"/>
<accession>K8XX27</accession>
<proteinExistence type="predicted"/>
<protein>
    <submittedName>
        <fullName evidence="1">Uncharacterized protein</fullName>
    </submittedName>
</protein>
<dbReference type="STRING" id="758847.LSS_17565"/>
<gene>
    <name evidence="1" type="ORF">LSS_17565</name>
</gene>
<evidence type="ECO:0000313" key="1">
    <source>
        <dbReference type="EMBL" id="EKT85436.1"/>
    </source>
</evidence>
<reference evidence="1 2" key="1">
    <citation type="journal article" date="2012" name="Gene">
        <title>Sequence of Leptospira santarosai serovar Shermani genome and prediction of virulence-associated genes.</title>
        <authorList>
            <person name="Chou L.F."/>
            <person name="Chen Y.T."/>
            <person name="Lu C.W."/>
            <person name="Ko Y.C."/>
            <person name="Tang C.Y."/>
            <person name="Pan M.J."/>
            <person name="Tian Y.C."/>
            <person name="Chiu C.H."/>
            <person name="Hung C.C."/>
            <person name="Yang C.W."/>
        </authorList>
    </citation>
    <scope>NUCLEOTIDE SEQUENCE [LARGE SCALE GENOMIC DNA]</scope>
    <source>
        <strain evidence="1">LT 821</strain>
    </source>
</reference>
<evidence type="ECO:0000313" key="2">
    <source>
        <dbReference type="Proteomes" id="UP000035800"/>
    </source>
</evidence>
<sequence length="35" mass="4029">MVDLIAGILYRMDSGTKDAVFFTISFSYFILKCDF</sequence>
<dbReference type="Proteomes" id="UP000035800">
    <property type="component" value="Chromosome I"/>
</dbReference>
<dbReference type="EMBL" id="CP006694">
    <property type="protein sequence ID" value="EKT85436.1"/>
    <property type="molecule type" value="Genomic_DNA"/>
</dbReference>